<feature type="region of interest" description="Disordered" evidence="1">
    <location>
        <begin position="402"/>
        <end position="448"/>
    </location>
</feature>
<dbReference type="EMBL" id="SFCI01003088">
    <property type="protein sequence ID" value="TFY73265.1"/>
    <property type="molecule type" value="Genomic_DNA"/>
</dbReference>
<evidence type="ECO:0008006" key="4">
    <source>
        <dbReference type="Google" id="ProtNLM"/>
    </source>
</evidence>
<evidence type="ECO:0000313" key="2">
    <source>
        <dbReference type="EMBL" id="TFY73265.1"/>
    </source>
</evidence>
<comment type="caution">
    <text evidence="2">The sequence shown here is derived from an EMBL/GenBank/DDBJ whole genome shotgun (WGS) entry which is preliminary data.</text>
</comment>
<keyword evidence="3" id="KW-1185">Reference proteome</keyword>
<evidence type="ECO:0000256" key="1">
    <source>
        <dbReference type="SAM" id="MobiDB-lite"/>
    </source>
</evidence>
<sequence>PMTKDIVVGIRQLFALRDVDWDSEPWIDRVFNPPPSEEQRDMWSCGLFVMMAMQAFAQEKFNFDNCVSSRIQDIRAEALHVMFDVPITRRTKADFDLKRRWSDLTLSEHGQVDEDVPMQDAYAESSDTAPANYTPSATSELPDAYMTDEEPIDSSSPPPDAGSSQNAVPSKKQKSYISSDNDDSQETDDEKPTAGRSKAAHGPRKKKLSDSERCCILEDDTWTKSVEPHSIHCNGCHKKIKLHCQRNYNIQRWDAHKRKCEHITGFAKKHIITKKLPKLLGPKVESRLPGPSVPIVAPLNTKTKYVVKTVKAVQTIISHLTEKIKPSKKMPVATDHEASHMEPVTLTAEPPLQTSCQGLTGDQYDEYILRTHTRSLGGIALKLRARVARELFPYKAFLPQHSEKQKESADKADSDDSDTGASNSDDDNTVKLGPAVPKDGDCRAPLKHWSASEHKRIDERLKAFARWEVNYDS</sequence>
<name>A0A4Y9ZER7_9AGAM</name>
<dbReference type="STRING" id="135208.A0A4Y9ZER7"/>
<proteinExistence type="predicted"/>
<organism evidence="2 3">
    <name type="scientific">Hericium alpestre</name>
    <dbReference type="NCBI Taxonomy" id="135208"/>
    <lineage>
        <taxon>Eukaryota</taxon>
        <taxon>Fungi</taxon>
        <taxon>Dikarya</taxon>
        <taxon>Basidiomycota</taxon>
        <taxon>Agaricomycotina</taxon>
        <taxon>Agaricomycetes</taxon>
        <taxon>Russulales</taxon>
        <taxon>Hericiaceae</taxon>
        <taxon>Hericium</taxon>
    </lineage>
</organism>
<dbReference type="SUPFAM" id="SSF54001">
    <property type="entry name" value="Cysteine proteinases"/>
    <property type="match status" value="1"/>
</dbReference>
<accession>A0A4Y9ZER7</accession>
<dbReference type="Gene3D" id="3.40.395.10">
    <property type="entry name" value="Adenoviral Proteinase, Chain A"/>
    <property type="match status" value="1"/>
</dbReference>
<evidence type="ECO:0000313" key="3">
    <source>
        <dbReference type="Proteomes" id="UP000298061"/>
    </source>
</evidence>
<feature type="region of interest" description="Disordered" evidence="1">
    <location>
        <begin position="147"/>
        <end position="205"/>
    </location>
</feature>
<feature type="compositionally biased region" description="Basic and acidic residues" evidence="1">
    <location>
        <begin position="438"/>
        <end position="448"/>
    </location>
</feature>
<dbReference type="InterPro" id="IPR038765">
    <property type="entry name" value="Papain-like_cys_pep_sf"/>
</dbReference>
<dbReference type="OrthoDB" id="2681837at2759"/>
<feature type="compositionally biased region" description="Acidic residues" evidence="1">
    <location>
        <begin position="180"/>
        <end position="189"/>
    </location>
</feature>
<feature type="compositionally biased region" description="Basic and acidic residues" evidence="1">
    <location>
        <begin position="402"/>
        <end position="414"/>
    </location>
</feature>
<protein>
    <recommendedName>
        <fullName evidence="4">Ubiquitin-like protease family profile domain-containing protein</fullName>
    </recommendedName>
</protein>
<dbReference type="AlphaFoldDB" id="A0A4Y9ZER7"/>
<feature type="non-terminal residue" evidence="2">
    <location>
        <position position="1"/>
    </location>
</feature>
<gene>
    <name evidence="2" type="ORF">EWM64_g10747</name>
</gene>
<reference evidence="2 3" key="1">
    <citation type="submission" date="2019-02" db="EMBL/GenBank/DDBJ databases">
        <title>Genome sequencing of the rare red list fungi Hericium alpestre (H. flagellum).</title>
        <authorList>
            <person name="Buettner E."/>
            <person name="Kellner H."/>
        </authorList>
    </citation>
    <scope>NUCLEOTIDE SEQUENCE [LARGE SCALE GENOMIC DNA]</scope>
    <source>
        <strain evidence="2 3">DSM 108284</strain>
    </source>
</reference>
<dbReference type="Proteomes" id="UP000298061">
    <property type="component" value="Unassembled WGS sequence"/>
</dbReference>